<dbReference type="Proteomes" id="UP000000245">
    <property type="component" value="Chromosome"/>
</dbReference>
<organism evidence="11 12">
    <name type="scientific">Acidiphilium cryptum (strain JF-5)</name>
    <dbReference type="NCBI Taxonomy" id="349163"/>
    <lineage>
        <taxon>Bacteria</taxon>
        <taxon>Pseudomonadati</taxon>
        <taxon>Pseudomonadota</taxon>
        <taxon>Alphaproteobacteria</taxon>
        <taxon>Acetobacterales</taxon>
        <taxon>Acidocellaceae</taxon>
        <taxon>Acidiphilium</taxon>
    </lineage>
</organism>
<dbReference type="Pfam" id="PF00289">
    <property type="entry name" value="Biotin_carb_N"/>
    <property type="match status" value="1"/>
</dbReference>
<accession>A5G236</accession>
<dbReference type="eggNOG" id="COG1984">
    <property type="taxonomic scope" value="Bacteria"/>
</dbReference>
<feature type="domain" description="Biotin carboxylation" evidence="10">
    <location>
        <begin position="6"/>
        <end position="447"/>
    </location>
</feature>
<proteinExistence type="predicted"/>
<dbReference type="GO" id="GO:0005524">
    <property type="term" value="F:ATP binding"/>
    <property type="evidence" value="ECO:0007669"/>
    <property type="project" value="UniProtKB-UniRule"/>
</dbReference>
<keyword evidence="6" id="KW-0092">Biotin</keyword>
<dbReference type="PROSITE" id="PS50979">
    <property type="entry name" value="BC"/>
    <property type="match status" value="1"/>
</dbReference>
<dbReference type="InterPro" id="IPR003778">
    <property type="entry name" value="CT_A_B"/>
</dbReference>
<dbReference type="RefSeq" id="WP_012040264.1">
    <property type="nucleotide sequence ID" value="NC_009484.1"/>
</dbReference>
<feature type="domain" description="Lipoyl-binding" evidence="8">
    <location>
        <begin position="1083"/>
        <end position="1157"/>
    </location>
</feature>
<dbReference type="SUPFAM" id="SSF52440">
    <property type="entry name" value="PreATP-grasp domain"/>
    <property type="match status" value="1"/>
</dbReference>
<dbReference type="PANTHER" id="PTHR18866:SF128">
    <property type="entry name" value="UREA AMIDOLYASE"/>
    <property type="match status" value="1"/>
</dbReference>
<evidence type="ECO:0000259" key="10">
    <source>
        <dbReference type="PROSITE" id="PS50979"/>
    </source>
</evidence>
<dbReference type="InterPro" id="IPR005481">
    <property type="entry name" value="BC-like_N"/>
</dbReference>
<dbReference type="EMBL" id="CP000697">
    <property type="protein sequence ID" value="ABQ31918.1"/>
    <property type="molecule type" value="Genomic_DNA"/>
</dbReference>
<dbReference type="Pfam" id="PF02682">
    <property type="entry name" value="CT_C_D"/>
    <property type="match status" value="1"/>
</dbReference>
<dbReference type="InterPro" id="IPR003833">
    <property type="entry name" value="CT_C_D"/>
</dbReference>
<evidence type="ECO:0000256" key="7">
    <source>
        <dbReference type="PROSITE-ProRule" id="PRU00409"/>
    </source>
</evidence>
<dbReference type="InterPro" id="IPR011761">
    <property type="entry name" value="ATP-grasp"/>
</dbReference>
<feature type="domain" description="ATP-grasp" evidence="9">
    <location>
        <begin position="125"/>
        <end position="322"/>
    </location>
</feature>
<dbReference type="SMART" id="SM00796">
    <property type="entry name" value="AHS1"/>
    <property type="match status" value="1"/>
</dbReference>
<sequence>MRREAGFSRVLIANRGAILARIGRTLKRMGIESVAVHSPADRFTAPVLAADHAVALAGNAASESYLDVGAIVDACRASGAEAVHPGYGFLAERADFAEALADAGIVFIGPRPEQMRAFGLKHTARALARDAGVPLLPGSGLLGSVEAAAEAAAAIGYPVMLKSTAGGGGIGMAPCADEAELRARFAGISRLAQANFGEAALYLEKFVTAARHVEVQIFGDGAGGVIALGARDCSLQRRNQKVVEETPPPGIPAPVLAAMEDAACGLARSVRYLSAGTVEFIYDAAAQTFYFLEVNTRLQVEHGVTEEVFGIDLVEWMVRAAAGGFALPAGLTPRGAAVQARLYAEDPAEGFRPSTGRITALRYGAGARVDGWIAPGSEVTPFYDPMLAKLIGRGADRAAAIAALRAALAATVVTGIETNRAYLLAALDDADFRAGTMTTATLGRLDWRGEGIAVLEPGAQSSLQSLPGRLGAWEVGIPPSGPMDARSAARANALLGNPPGTSVLECTLSGPVLRFRGDAEIALAGARMAATLDGARVPHDAVVAVRAGQVLALGAIEGPGQRCYLAVGGGFMAAEFLGSTATFALGGFGGHGTGCLNAGDVLHFAGLARGEAAAPEAAELTARWEIALRHGPHGAPDFFTEADIETLFSASYEVHHNSARTGVRLVGPKPDWARADGGEAGLHPSNIHDVPYAVGAVDFTGDMPILLGPDGPSLGGFVCPGVVASGDLWKLGQVRPGDVVHFTRADADPAVLHRSETMVVRRQGDANLLVEFGAMTLDFALRLRAHALQAALRLAGLKGIVDLTPGIRSLQVHFDPDAVRAQVLLEAIRAIEPDLPDPAAMTVPSRIVHLPLSWKDGQVMLAMRKYQETVRPDAPWCPDNVEFIRRINGLESEDAVRRIVFDADYLVMGLGDVYLGAPVATPIDPRHRLVTTKYNPARTWTPENAVGIGGAYLCVYGMEGPGGYQLFGRTVQMWNSHPGGRAPFGDTPWLLRHFDVLRFYPVDARDLAEARAAFPHGRYPLRIEETTFSLAAQQALMAAEAESIAAFRARQGAAFAAEREAWRAMGLDAAPAEELTPPPAAAALAAGMRALPAPVPGSVWQVLRGTGERVAAGETVMIVESMKMEVRVTAPAAGVLAAIETAPGQVVRAGQRLAVIAPEDAA</sequence>
<dbReference type="InterPro" id="IPR005479">
    <property type="entry name" value="CPAse_ATP-bd"/>
</dbReference>
<comment type="cofactor">
    <cofactor evidence="1">
        <name>biotin</name>
        <dbReference type="ChEBI" id="CHEBI:57586"/>
    </cofactor>
</comment>
<dbReference type="InterPro" id="IPR011054">
    <property type="entry name" value="Rudment_hybrid_motif"/>
</dbReference>
<dbReference type="eggNOG" id="COG2049">
    <property type="taxonomic scope" value="Bacteria"/>
</dbReference>
<evidence type="ECO:0000259" key="9">
    <source>
        <dbReference type="PROSITE" id="PS50975"/>
    </source>
</evidence>
<protein>
    <submittedName>
        <fullName evidence="11">Urea carboxylase</fullName>
    </submittedName>
</protein>
<evidence type="ECO:0000256" key="6">
    <source>
        <dbReference type="ARBA" id="ARBA00023267"/>
    </source>
</evidence>
<dbReference type="InterPro" id="IPR029000">
    <property type="entry name" value="Cyclophilin-like_dom_sf"/>
</dbReference>
<evidence type="ECO:0000256" key="2">
    <source>
        <dbReference type="ARBA" id="ARBA00022598"/>
    </source>
</evidence>
<dbReference type="PROSITE" id="PS00867">
    <property type="entry name" value="CPSASE_2"/>
    <property type="match status" value="1"/>
</dbReference>
<reference evidence="11 12" key="1">
    <citation type="submission" date="2007-05" db="EMBL/GenBank/DDBJ databases">
        <title>Complete sequence of chromosome of Acidiphilium cryptum JF-5.</title>
        <authorList>
            <consortium name="US DOE Joint Genome Institute"/>
            <person name="Copeland A."/>
            <person name="Lucas S."/>
            <person name="Lapidus A."/>
            <person name="Barry K."/>
            <person name="Detter J.C."/>
            <person name="Glavina del Rio T."/>
            <person name="Hammon N."/>
            <person name="Israni S."/>
            <person name="Dalin E."/>
            <person name="Tice H."/>
            <person name="Pitluck S."/>
            <person name="Sims D."/>
            <person name="Brettin T."/>
            <person name="Bruce D."/>
            <person name="Han C."/>
            <person name="Schmutz J."/>
            <person name="Larimer F."/>
            <person name="Land M."/>
            <person name="Hauser L."/>
            <person name="Kyrpides N."/>
            <person name="Kim E."/>
            <person name="Magnuson T."/>
            <person name="Richardson P."/>
        </authorList>
    </citation>
    <scope>NUCLEOTIDE SEQUENCE [LARGE SCALE GENOMIC DNA]</scope>
    <source>
        <strain evidence="11 12">JF-5</strain>
    </source>
</reference>
<dbReference type="AlphaFoldDB" id="A5G236"/>
<dbReference type="GO" id="GO:0046872">
    <property type="term" value="F:metal ion binding"/>
    <property type="evidence" value="ECO:0007669"/>
    <property type="project" value="InterPro"/>
</dbReference>
<dbReference type="Gene3D" id="2.40.50.100">
    <property type="match status" value="1"/>
</dbReference>
<dbReference type="InterPro" id="IPR005482">
    <property type="entry name" value="Biotin_COase_C"/>
</dbReference>
<dbReference type="SUPFAM" id="SSF51246">
    <property type="entry name" value="Rudiment single hybrid motif"/>
    <property type="match status" value="1"/>
</dbReference>
<keyword evidence="12" id="KW-1185">Reference proteome</keyword>
<evidence type="ECO:0000313" key="11">
    <source>
        <dbReference type="EMBL" id="ABQ31918.1"/>
    </source>
</evidence>
<dbReference type="Pfam" id="PF02785">
    <property type="entry name" value="Biotin_carb_C"/>
    <property type="match status" value="1"/>
</dbReference>
<dbReference type="Gene3D" id="2.40.100.10">
    <property type="entry name" value="Cyclophilin-like"/>
    <property type="match status" value="2"/>
</dbReference>
<dbReference type="Pfam" id="PF02626">
    <property type="entry name" value="CT_A_B"/>
    <property type="match status" value="1"/>
</dbReference>
<dbReference type="PROSITE" id="PS50968">
    <property type="entry name" value="BIOTINYL_LIPOYL"/>
    <property type="match status" value="1"/>
</dbReference>
<dbReference type="InterPro" id="IPR000089">
    <property type="entry name" value="Biotin_lipoyl"/>
</dbReference>
<keyword evidence="2" id="KW-0436">Ligase</keyword>
<dbReference type="InterPro" id="IPR050856">
    <property type="entry name" value="Biotin_carboxylase_complex"/>
</dbReference>
<dbReference type="SUPFAM" id="SSF160467">
    <property type="entry name" value="PH0987 N-terminal domain-like"/>
    <property type="match status" value="1"/>
</dbReference>
<keyword evidence="3 7" id="KW-0547">Nucleotide-binding</keyword>
<dbReference type="eggNOG" id="COG4770">
    <property type="taxonomic scope" value="Bacteria"/>
</dbReference>
<name>A5G236_ACICJ</name>
<dbReference type="GO" id="GO:0016787">
    <property type="term" value="F:hydrolase activity"/>
    <property type="evidence" value="ECO:0007669"/>
    <property type="project" value="UniProtKB-KW"/>
</dbReference>
<dbReference type="Gene3D" id="3.30.470.20">
    <property type="entry name" value="ATP-grasp fold, B domain"/>
    <property type="match status" value="1"/>
</dbReference>
<dbReference type="SUPFAM" id="SSF51230">
    <property type="entry name" value="Single hybrid motif"/>
    <property type="match status" value="1"/>
</dbReference>
<keyword evidence="5 7" id="KW-0067">ATP-binding</keyword>
<dbReference type="PANTHER" id="PTHR18866">
    <property type="entry name" value="CARBOXYLASE:PYRUVATE/ACETYL-COA/PROPIONYL-COA CARBOXYLASE"/>
    <property type="match status" value="1"/>
</dbReference>
<evidence type="ECO:0000259" key="8">
    <source>
        <dbReference type="PROSITE" id="PS50968"/>
    </source>
</evidence>
<dbReference type="InterPro" id="IPR011053">
    <property type="entry name" value="Single_hybrid_motif"/>
</dbReference>
<keyword evidence="4" id="KW-0378">Hydrolase</keyword>
<dbReference type="PROSITE" id="PS00866">
    <property type="entry name" value="CPSASE_1"/>
    <property type="match status" value="1"/>
</dbReference>
<dbReference type="STRING" id="349163.Acry_2727"/>
<dbReference type="Pfam" id="PF02786">
    <property type="entry name" value="CPSase_L_D2"/>
    <property type="match status" value="1"/>
</dbReference>
<gene>
    <name evidence="11" type="ordered locus">Acry_2727</name>
</gene>
<dbReference type="Gene3D" id="3.30.1360.40">
    <property type="match status" value="1"/>
</dbReference>
<dbReference type="InterPro" id="IPR011764">
    <property type="entry name" value="Biotin_carboxylation_dom"/>
</dbReference>
<evidence type="ECO:0000313" key="12">
    <source>
        <dbReference type="Proteomes" id="UP000000245"/>
    </source>
</evidence>
<dbReference type="InterPro" id="IPR016185">
    <property type="entry name" value="PreATP-grasp_dom_sf"/>
</dbReference>
<dbReference type="NCBIfam" id="TIGR00724">
    <property type="entry name" value="urea_amlyse_rel"/>
    <property type="match status" value="1"/>
</dbReference>
<dbReference type="PROSITE" id="PS50975">
    <property type="entry name" value="ATP_GRASP"/>
    <property type="match status" value="1"/>
</dbReference>
<evidence type="ECO:0000256" key="4">
    <source>
        <dbReference type="ARBA" id="ARBA00022801"/>
    </source>
</evidence>
<evidence type="ECO:0000256" key="5">
    <source>
        <dbReference type="ARBA" id="ARBA00022840"/>
    </source>
</evidence>
<dbReference type="SUPFAM" id="SSF50891">
    <property type="entry name" value="Cyclophilin-like"/>
    <property type="match status" value="2"/>
</dbReference>
<dbReference type="CDD" id="cd06850">
    <property type="entry name" value="biotinyl_domain"/>
    <property type="match status" value="1"/>
</dbReference>
<dbReference type="GO" id="GO:0016874">
    <property type="term" value="F:ligase activity"/>
    <property type="evidence" value="ECO:0007669"/>
    <property type="project" value="UniProtKB-KW"/>
</dbReference>
<dbReference type="SUPFAM" id="SSF56059">
    <property type="entry name" value="Glutathione synthetase ATP-binding domain-like"/>
    <property type="match status" value="1"/>
</dbReference>
<dbReference type="eggNOG" id="COG0439">
    <property type="taxonomic scope" value="Bacteria"/>
</dbReference>
<dbReference type="HOGENOM" id="CLU_002162_0_1_5"/>
<dbReference type="KEGG" id="acr:Acry_2727"/>
<dbReference type="SMART" id="SM00797">
    <property type="entry name" value="AHS2"/>
    <property type="match status" value="1"/>
</dbReference>
<evidence type="ECO:0000256" key="1">
    <source>
        <dbReference type="ARBA" id="ARBA00001953"/>
    </source>
</evidence>
<dbReference type="SMART" id="SM00878">
    <property type="entry name" value="Biotin_carb_C"/>
    <property type="match status" value="1"/>
</dbReference>
<dbReference type="Pfam" id="PF00364">
    <property type="entry name" value="Biotin_lipoyl"/>
    <property type="match status" value="1"/>
</dbReference>
<evidence type="ECO:0000256" key="3">
    <source>
        <dbReference type="ARBA" id="ARBA00022741"/>
    </source>
</evidence>